<reference evidence="1" key="1">
    <citation type="submission" date="2022-12" db="EMBL/GenBank/DDBJ databases">
        <title>Polyphasic identification of a Novel Hot-Spring Cyanobacterium Ocullathermofonsia sinensis gen nov. sp. nov. and Genomic Insights on its Adaptations to the Thermal Habitat.</title>
        <authorList>
            <person name="Daroch M."/>
            <person name="Tang J."/>
            <person name="Jiang Y."/>
        </authorList>
    </citation>
    <scope>NUCLEOTIDE SEQUENCE</scope>
    <source>
        <strain evidence="1">PKUAC-SCTA174</strain>
    </source>
</reference>
<dbReference type="EMBL" id="CP113797">
    <property type="protein sequence ID" value="WAL60997.1"/>
    <property type="molecule type" value="Genomic_DNA"/>
</dbReference>
<dbReference type="AlphaFoldDB" id="A0A9E8ZDM4"/>
<accession>A0A9E8ZDM4</accession>
<dbReference type="RefSeq" id="WP_268610953.1">
    <property type="nucleotide sequence ID" value="NZ_CP113797.1"/>
</dbReference>
<gene>
    <name evidence="1" type="ORF">OXH18_03075</name>
</gene>
<dbReference type="KEGG" id="tsin:OXH18_03075"/>
<proteinExistence type="predicted"/>
<keyword evidence="2" id="KW-1185">Reference proteome</keyword>
<evidence type="ECO:0000313" key="1">
    <source>
        <dbReference type="EMBL" id="WAL60997.1"/>
    </source>
</evidence>
<evidence type="ECO:0000313" key="2">
    <source>
        <dbReference type="Proteomes" id="UP001163152"/>
    </source>
</evidence>
<dbReference type="Proteomes" id="UP001163152">
    <property type="component" value="Chromosome"/>
</dbReference>
<organism evidence="1 2">
    <name type="scientific">Thermocoleostomius sinensis A174</name>
    <dbReference type="NCBI Taxonomy" id="2016057"/>
    <lineage>
        <taxon>Bacteria</taxon>
        <taxon>Bacillati</taxon>
        <taxon>Cyanobacteriota</taxon>
        <taxon>Cyanophyceae</taxon>
        <taxon>Oculatellales</taxon>
        <taxon>Oculatellaceae</taxon>
        <taxon>Thermocoleostomius</taxon>
    </lineage>
</organism>
<name>A0A9E8ZDM4_9CYAN</name>
<sequence length="43" mass="4784">MRLTPISCQRVSKLYEDKVYSGADRIQSAVVPDFALAPMEILA</sequence>
<protein>
    <submittedName>
        <fullName evidence="1">Uncharacterized protein</fullName>
    </submittedName>
</protein>